<proteinExistence type="predicted"/>
<dbReference type="AlphaFoldDB" id="A0AA35WCB2"/>
<accession>A0AA35WCB2</accession>
<keyword evidence="1" id="KW-0732">Signal</keyword>
<feature type="signal peptide" evidence="1">
    <location>
        <begin position="1"/>
        <end position="24"/>
    </location>
</feature>
<evidence type="ECO:0000313" key="3">
    <source>
        <dbReference type="Proteomes" id="UP001174909"/>
    </source>
</evidence>
<keyword evidence="3" id="KW-1185">Reference proteome</keyword>
<dbReference type="Proteomes" id="UP001174909">
    <property type="component" value="Unassembled WGS sequence"/>
</dbReference>
<name>A0AA35WCB2_GEOBA</name>
<organism evidence="2 3">
    <name type="scientific">Geodia barretti</name>
    <name type="common">Barrett's horny sponge</name>
    <dbReference type="NCBI Taxonomy" id="519541"/>
    <lineage>
        <taxon>Eukaryota</taxon>
        <taxon>Metazoa</taxon>
        <taxon>Porifera</taxon>
        <taxon>Demospongiae</taxon>
        <taxon>Heteroscleromorpha</taxon>
        <taxon>Tetractinellida</taxon>
        <taxon>Astrophorina</taxon>
        <taxon>Geodiidae</taxon>
        <taxon>Geodia</taxon>
    </lineage>
</organism>
<reference evidence="2" key="1">
    <citation type="submission" date="2023-03" db="EMBL/GenBank/DDBJ databases">
        <authorList>
            <person name="Steffen K."/>
            <person name="Cardenas P."/>
        </authorList>
    </citation>
    <scope>NUCLEOTIDE SEQUENCE</scope>
</reference>
<evidence type="ECO:0000256" key="1">
    <source>
        <dbReference type="SAM" id="SignalP"/>
    </source>
</evidence>
<evidence type="ECO:0000313" key="2">
    <source>
        <dbReference type="EMBL" id="CAI8009460.1"/>
    </source>
</evidence>
<dbReference type="EMBL" id="CASHTH010000960">
    <property type="protein sequence ID" value="CAI8009460.1"/>
    <property type="molecule type" value="Genomic_DNA"/>
</dbReference>
<feature type="chain" id="PRO_5041398538" evidence="1">
    <location>
        <begin position="25"/>
        <end position="277"/>
    </location>
</feature>
<protein>
    <submittedName>
        <fullName evidence="2">Uncharacterized protein</fullName>
    </submittedName>
</protein>
<gene>
    <name evidence="2" type="ORF">GBAR_LOCUS6344</name>
</gene>
<comment type="caution">
    <text evidence="2">The sequence shown here is derived from an EMBL/GenBank/DDBJ whole genome shotgun (WGS) entry which is preliminary data.</text>
</comment>
<sequence length="277" mass="29962">MWQQRQFLGLIFVAITLLLNAAVAVPPPTDYDTVFSYNLSSSVTPCRIWIFPCLGGVYQCSSQNIYAGSFIGPQPACPTLQNATATPPPGVCSLANDSCAFVPDAPTCVSWFSNCDRQYSCTTEEGFTAAVEEGQDCYPITPRPPSPNSVCVPADGSCEWYNPCHTWQGWCNGAYQCGTVEAYSFFVNGPQPLCVLPPENATQPVPAGECVYQDGQCAWSECVSWRSPCQTSWECGSDYEHRVAQSQPLPPCPAPPGQFIASTRTRSLSDFAGVSIV</sequence>